<reference evidence="8 9" key="2">
    <citation type="submission" date="2019-02" db="EMBL/GenBank/DDBJ databases">
        <title>'Lichenibacterium ramalinii' gen. nov. sp. nov., 'Lichenibacterium minor' gen. nov. sp. nov.</title>
        <authorList>
            <person name="Pankratov T."/>
        </authorList>
    </citation>
    <scope>NUCLEOTIDE SEQUENCE [LARGE SCALE GENOMIC DNA]</scope>
    <source>
        <strain evidence="8 9">RmlP026</strain>
    </source>
</reference>
<organism evidence="8 9">
    <name type="scientific">Lichenibacterium minor</name>
    <dbReference type="NCBI Taxonomy" id="2316528"/>
    <lineage>
        <taxon>Bacteria</taxon>
        <taxon>Pseudomonadati</taxon>
        <taxon>Pseudomonadota</taxon>
        <taxon>Alphaproteobacteria</taxon>
        <taxon>Hyphomicrobiales</taxon>
        <taxon>Lichenihabitantaceae</taxon>
        <taxon>Lichenibacterium</taxon>
    </lineage>
</organism>
<evidence type="ECO:0000313" key="9">
    <source>
        <dbReference type="Proteomes" id="UP000290759"/>
    </source>
</evidence>
<name>A0A4V1RU86_9HYPH</name>
<dbReference type="EMBL" id="QYBB01000028">
    <property type="protein sequence ID" value="RYC30284.1"/>
    <property type="molecule type" value="Genomic_DNA"/>
</dbReference>
<evidence type="ECO:0000313" key="8">
    <source>
        <dbReference type="EMBL" id="RYC30284.1"/>
    </source>
</evidence>
<dbReference type="NCBIfam" id="TIGR00632">
    <property type="entry name" value="vsr"/>
    <property type="match status" value="1"/>
</dbReference>
<dbReference type="SUPFAM" id="SSF52980">
    <property type="entry name" value="Restriction endonuclease-like"/>
    <property type="match status" value="1"/>
</dbReference>
<evidence type="ECO:0000256" key="1">
    <source>
        <dbReference type="ARBA" id="ARBA00022722"/>
    </source>
</evidence>
<evidence type="ECO:0000256" key="4">
    <source>
        <dbReference type="ARBA" id="ARBA00022801"/>
    </source>
</evidence>
<reference evidence="8 9" key="1">
    <citation type="submission" date="2018-12" db="EMBL/GenBank/DDBJ databases">
        <authorList>
            <person name="Grouzdev D.S."/>
            <person name="Krutkina M.S."/>
        </authorList>
    </citation>
    <scope>NUCLEOTIDE SEQUENCE [LARGE SCALE GENOMIC DNA]</scope>
    <source>
        <strain evidence="8 9">RmlP026</strain>
    </source>
</reference>
<keyword evidence="1" id="KW-0540">Nuclease</keyword>
<dbReference type="InterPro" id="IPR004603">
    <property type="entry name" value="DNA_mismatch_endonuc_vsr"/>
</dbReference>
<evidence type="ECO:0000256" key="7">
    <source>
        <dbReference type="SAM" id="MobiDB-lite"/>
    </source>
</evidence>
<dbReference type="RefSeq" id="WP_129228593.1">
    <property type="nucleotide sequence ID" value="NZ_QYBB01000028.1"/>
</dbReference>
<evidence type="ECO:0000256" key="2">
    <source>
        <dbReference type="ARBA" id="ARBA00022759"/>
    </source>
</evidence>
<evidence type="ECO:0000256" key="5">
    <source>
        <dbReference type="ARBA" id="ARBA00023204"/>
    </source>
</evidence>
<dbReference type="Pfam" id="PF03852">
    <property type="entry name" value="Vsr"/>
    <property type="match status" value="1"/>
</dbReference>
<sequence>MADVLTPEQRRLNMSRIRGKDTKPELILRKGLHAAGFRYRLHAKDLPGRPDMVFTRFRAVIMVHGCFWHGHSCPMFKLPTTRREFWVAKIAGNQQRDEQALMRLATASWRVLTVWECSLKGPARLPRPEVFAHCAGFLRSDTATAGIEGVWSQRPYEALAGPSLAGSTVRRSDQLRSSAGPSKDDI</sequence>
<dbReference type="OrthoDB" id="9801520at2"/>
<comment type="similarity">
    <text evidence="6">Belongs to the Vsr family.</text>
</comment>
<accession>A0A4V1RU86</accession>
<proteinExistence type="inferred from homology"/>
<dbReference type="Proteomes" id="UP000290759">
    <property type="component" value="Unassembled WGS sequence"/>
</dbReference>
<dbReference type="Gene3D" id="3.40.960.10">
    <property type="entry name" value="VSR Endonuclease"/>
    <property type="match status" value="1"/>
</dbReference>
<keyword evidence="3" id="KW-0227">DNA damage</keyword>
<dbReference type="InterPro" id="IPR011335">
    <property type="entry name" value="Restrct_endonuc-II-like"/>
</dbReference>
<evidence type="ECO:0000256" key="6">
    <source>
        <dbReference type="ARBA" id="ARBA00029466"/>
    </source>
</evidence>
<keyword evidence="9" id="KW-1185">Reference proteome</keyword>
<keyword evidence="5" id="KW-0234">DNA repair</keyword>
<evidence type="ECO:0000256" key="3">
    <source>
        <dbReference type="ARBA" id="ARBA00022763"/>
    </source>
</evidence>
<keyword evidence="4" id="KW-0378">Hydrolase</keyword>
<dbReference type="GO" id="GO:0004519">
    <property type="term" value="F:endonuclease activity"/>
    <property type="evidence" value="ECO:0007669"/>
    <property type="project" value="UniProtKB-KW"/>
</dbReference>
<comment type="caution">
    <text evidence="8">The sequence shown here is derived from an EMBL/GenBank/DDBJ whole genome shotgun (WGS) entry which is preliminary data.</text>
</comment>
<dbReference type="GO" id="GO:0006298">
    <property type="term" value="P:mismatch repair"/>
    <property type="evidence" value="ECO:0007669"/>
    <property type="project" value="InterPro"/>
</dbReference>
<dbReference type="CDD" id="cd00221">
    <property type="entry name" value="Vsr"/>
    <property type="match status" value="1"/>
</dbReference>
<feature type="region of interest" description="Disordered" evidence="7">
    <location>
        <begin position="163"/>
        <end position="186"/>
    </location>
</feature>
<gene>
    <name evidence="8" type="primary">vsr</name>
    <name evidence="8" type="ORF">D3273_19655</name>
</gene>
<dbReference type="AlphaFoldDB" id="A0A4V1RU86"/>
<keyword evidence="2 8" id="KW-0255">Endonuclease</keyword>
<dbReference type="GO" id="GO:0016787">
    <property type="term" value="F:hydrolase activity"/>
    <property type="evidence" value="ECO:0007669"/>
    <property type="project" value="UniProtKB-KW"/>
</dbReference>
<protein>
    <submittedName>
        <fullName evidence="8">DNA mismatch endonuclease Vsr</fullName>
    </submittedName>
</protein>